<dbReference type="RefSeq" id="WP_045091848.1">
    <property type="nucleotide sequence ID" value="NZ_JADMXC010000019.1"/>
</dbReference>
<evidence type="ECO:0000313" key="1">
    <source>
        <dbReference type="EMBL" id="MET3573914.1"/>
    </source>
</evidence>
<sequence>MERPQRNQGKGGAGKAFKGNAFCYGNKKTNVTVQDGGKMGAKAGVKLAYKSVFASIFTSDGHPMLLDRLFRSRR</sequence>
<accession>A0ABV2G6J7</accession>
<evidence type="ECO:0000313" key="2">
    <source>
        <dbReference type="Proteomes" id="UP001549200"/>
    </source>
</evidence>
<name>A0ABV2G6J7_9FIRM</name>
<dbReference type="EMBL" id="JBEPLZ010000044">
    <property type="protein sequence ID" value="MET3573914.1"/>
    <property type="molecule type" value="Genomic_DNA"/>
</dbReference>
<comment type="caution">
    <text evidence="1">The sequence shown here is derived from an EMBL/GenBank/DDBJ whole genome shotgun (WGS) entry which is preliminary data.</text>
</comment>
<proteinExistence type="predicted"/>
<keyword evidence="2" id="KW-1185">Reference proteome</keyword>
<dbReference type="GeneID" id="93166784"/>
<reference evidence="1 2" key="1">
    <citation type="submission" date="2024-06" db="EMBL/GenBank/DDBJ databases">
        <title>Genomic Encyclopedia of Type Strains, Phase IV (KMG-IV): sequencing the most valuable type-strain genomes for metagenomic binning, comparative biology and taxonomic classification.</title>
        <authorList>
            <person name="Goeker M."/>
        </authorList>
    </citation>
    <scope>NUCLEOTIDE SEQUENCE [LARGE SCALE GENOMIC DNA]</scope>
    <source>
        <strain evidence="1 2">DSM 19261</strain>
    </source>
</reference>
<organism evidence="1 2">
    <name type="scientific">Enterocloster citroniae</name>
    <dbReference type="NCBI Taxonomy" id="358743"/>
    <lineage>
        <taxon>Bacteria</taxon>
        <taxon>Bacillati</taxon>
        <taxon>Bacillota</taxon>
        <taxon>Clostridia</taxon>
        <taxon>Lachnospirales</taxon>
        <taxon>Lachnospiraceae</taxon>
        <taxon>Enterocloster</taxon>
    </lineage>
</organism>
<protein>
    <submittedName>
        <fullName evidence="1">Uncharacterized protein</fullName>
    </submittedName>
</protein>
<dbReference type="Proteomes" id="UP001549200">
    <property type="component" value="Unassembled WGS sequence"/>
</dbReference>
<gene>
    <name evidence="1" type="ORF">ABID13_005582</name>
</gene>